<dbReference type="SUPFAM" id="SSF46458">
    <property type="entry name" value="Globin-like"/>
    <property type="match status" value="1"/>
</dbReference>
<keyword evidence="3" id="KW-0807">Transducer</keyword>
<dbReference type="Gene3D" id="1.10.490.10">
    <property type="entry name" value="Globins"/>
    <property type="match status" value="1"/>
</dbReference>
<evidence type="ECO:0000256" key="2">
    <source>
        <dbReference type="ARBA" id="ARBA00029447"/>
    </source>
</evidence>
<dbReference type="Proteomes" id="UP000188937">
    <property type="component" value="Chromosome"/>
</dbReference>
<keyword evidence="6" id="KW-1185">Reference proteome</keyword>
<reference evidence="5 6" key="1">
    <citation type="submission" date="2016-03" db="EMBL/GenBank/DDBJ databases">
        <title>Acetic acid bacteria sequencing.</title>
        <authorList>
            <person name="Brandt J."/>
            <person name="Jakob F."/>
            <person name="Vogel R.F."/>
        </authorList>
    </citation>
    <scope>NUCLEOTIDE SEQUENCE [LARGE SCALE GENOMIC DNA]</scope>
    <source>
        <strain evidence="5 6">TMW2.1153</strain>
    </source>
</reference>
<evidence type="ECO:0000313" key="6">
    <source>
        <dbReference type="Proteomes" id="UP000188937"/>
    </source>
</evidence>
<dbReference type="InterPro" id="IPR044398">
    <property type="entry name" value="Globin-sensor_dom"/>
</dbReference>
<dbReference type="InterPro" id="IPR039379">
    <property type="entry name" value="Protoglobin_sensor_dom"/>
</dbReference>
<dbReference type="CDD" id="cd01068">
    <property type="entry name" value="globin_sensor"/>
    <property type="match status" value="1"/>
</dbReference>
<dbReference type="GO" id="GO:0004888">
    <property type="term" value="F:transmembrane signaling receptor activity"/>
    <property type="evidence" value="ECO:0007669"/>
    <property type="project" value="InterPro"/>
</dbReference>
<comment type="similarity">
    <text evidence="2">Belongs to the methyl-accepting chemotaxis (MCP) protein family.</text>
</comment>
<dbReference type="SMART" id="SM00283">
    <property type="entry name" value="MA"/>
    <property type="match status" value="1"/>
</dbReference>
<dbReference type="InterPro" id="IPR004089">
    <property type="entry name" value="MCPsignal_dom"/>
</dbReference>
<proteinExistence type="inferred from homology"/>
<dbReference type="GO" id="GO:0020037">
    <property type="term" value="F:heme binding"/>
    <property type="evidence" value="ECO:0007669"/>
    <property type="project" value="InterPro"/>
</dbReference>
<dbReference type="Pfam" id="PF00015">
    <property type="entry name" value="MCPsignal"/>
    <property type="match status" value="1"/>
</dbReference>
<dbReference type="KEGG" id="aace:A0U92_05675"/>
<name>A0A1U9KEZ1_ACEAC</name>
<accession>A0A1U9KEZ1</accession>
<dbReference type="InterPro" id="IPR051310">
    <property type="entry name" value="MCP_chemotaxis"/>
</dbReference>
<dbReference type="EMBL" id="CP014692">
    <property type="protein sequence ID" value="AQS84346.1"/>
    <property type="molecule type" value="Genomic_DNA"/>
</dbReference>
<dbReference type="GO" id="GO:0016020">
    <property type="term" value="C:membrane"/>
    <property type="evidence" value="ECO:0007669"/>
    <property type="project" value="InterPro"/>
</dbReference>
<dbReference type="Pfam" id="PF11563">
    <property type="entry name" value="Protoglobin"/>
    <property type="match status" value="1"/>
</dbReference>
<protein>
    <submittedName>
        <fullName evidence="5">Chemotaxis protein</fullName>
    </submittedName>
</protein>
<dbReference type="InterPro" id="IPR012292">
    <property type="entry name" value="Globin/Proto"/>
</dbReference>
<dbReference type="Gene3D" id="1.10.287.950">
    <property type="entry name" value="Methyl-accepting chemotaxis protein"/>
    <property type="match status" value="1"/>
</dbReference>
<evidence type="ECO:0000259" key="4">
    <source>
        <dbReference type="PROSITE" id="PS50111"/>
    </source>
</evidence>
<dbReference type="AlphaFoldDB" id="A0A1U9KEZ1"/>
<feature type="domain" description="Methyl-accepting transducer" evidence="4">
    <location>
        <begin position="257"/>
        <end position="486"/>
    </location>
</feature>
<dbReference type="SUPFAM" id="SSF58104">
    <property type="entry name" value="Methyl-accepting chemotaxis protein (MCP) signaling domain"/>
    <property type="match status" value="1"/>
</dbReference>
<dbReference type="PANTHER" id="PTHR43531:SF11">
    <property type="entry name" value="METHYL-ACCEPTING CHEMOTAXIS PROTEIN 3"/>
    <property type="match status" value="1"/>
</dbReference>
<dbReference type="PROSITE" id="PS50111">
    <property type="entry name" value="CHEMOTAXIS_TRANSDUC_2"/>
    <property type="match status" value="1"/>
</dbReference>
<organism evidence="5 6">
    <name type="scientific">Acetobacter aceti</name>
    <dbReference type="NCBI Taxonomy" id="435"/>
    <lineage>
        <taxon>Bacteria</taxon>
        <taxon>Pseudomonadati</taxon>
        <taxon>Pseudomonadota</taxon>
        <taxon>Alphaproteobacteria</taxon>
        <taxon>Acetobacterales</taxon>
        <taxon>Acetobacteraceae</taxon>
        <taxon>Acetobacter</taxon>
        <taxon>Acetobacter subgen. Acetobacter</taxon>
    </lineage>
</organism>
<dbReference type="PRINTS" id="PR00260">
    <property type="entry name" value="CHEMTRNSDUCR"/>
</dbReference>
<dbReference type="GO" id="GO:0007165">
    <property type="term" value="P:signal transduction"/>
    <property type="evidence" value="ECO:0007669"/>
    <property type="project" value="UniProtKB-KW"/>
</dbReference>
<evidence type="ECO:0000256" key="3">
    <source>
        <dbReference type="PROSITE-ProRule" id="PRU00284"/>
    </source>
</evidence>
<keyword evidence="1" id="KW-0145">Chemotaxis</keyword>
<gene>
    <name evidence="5" type="ORF">A0U92_05675</name>
</gene>
<dbReference type="PANTHER" id="PTHR43531">
    <property type="entry name" value="PROTEIN ICFG"/>
    <property type="match status" value="1"/>
</dbReference>
<dbReference type="GO" id="GO:0006935">
    <property type="term" value="P:chemotaxis"/>
    <property type="evidence" value="ECO:0007669"/>
    <property type="project" value="UniProtKB-KW"/>
</dbReference>
<evidence type="ECO:0000256" key="1">
    <source>
        <dbReference type="ARBA" id="ARBA00022500"/>
    </source>
</evidence>
<evidence type="ECO:0000313" key="5">
    <source>
        <dbReference type="EMBL" id="AQS84346.1"/>
    </source>
</evidence>
<dbReference type="STRING" id="435.A0U92_05675"/>
<sequence>MKNFLSGQHYGSPELHDDNIENRVVRERLRFMQMSSQDCAAIRSLKPLVERELSVALGKFYAEVRKTPETMKFFSSEMDISRAAAAQAGHWGNISNGDFSQDYATRAQTVGRVHARIGLEPRWYMGGYAIILDHLIQAAVAEVFPKSGFFNKPAMTSVEFGKALGSLAKAVLLDMDLAISVYIDEAEKARKIGEANAIAEEQKLVCGSFGKAMAAVATKDLTCEITGELPKAYQPLRGDFNNSLDILRRSLSSVADVAISIEEATGKISHAAEDLAQRTAQQASSIEKTAASLDQITVMVRATAQRAEDVGSLVERSRRGAEQSEAVVQKAMDTMGAIERSSEAIGSIMDMMDEIAFQTNLLALNAGVEAARAGTTGRGFAVIATEIRVLAQRSASAAKEIKTLITQSREEVRSGVTLVGETGAVLKSIVGDVTEINAHISAIVEATCGQAKGLQDINEAVATIDHNTQQNATMVEQTSAASRNLAVEVRELSAMLGTFHLMDNKTSEKFSNMLETHALSF</sequence>
<dbReference type="CDD" id="cd11386">
    <property type="entry name" value="MCP_signal"/>
    <property type="match status" value="1"/>
</dbReference>
<dbReference type="InterPro" id="IPR009050">
    <property type="entry name" value="Globin-like_sf"/>
</dbReference>
<dbReference type="InterPro" id="IPR004090">
    <property type="entry name" value="Chemotax_Me-accpt_rcpt"/>
</dbReference>
<dbReference type="GO" id="GO:0019825">
    <property type="term" value="F:oxygen binding"/>
    <property type="evidence" value="ECO:0007669"/>
    <property type="project" value="InterPro"/>
</dbReference>